<evidence type="ECO:0000256" key="17">
    <source>
        <dbReference type="RuleBase" id="RU003960"/>
    </source>
</evidence>
<dbReference type="PANTHER" id="PTHR45790:SF1">
    <property type="entry name" value="SIROHEME SYNTHASE"/>
    <property type="match status" value="1"/>
</dbReference>
<dbReference type="GO" id="GO:0009236">
    <property type="term" value="P:cobalamin biosynthetic process"/>
    <property type="evidence" value="ECO:0007669"/>
    <property type="project" value="UniProtKB-UniRule"/>
</dbReference>
<comment type="catalytic activity">
    <reaction evidence="15">
        <text>uroporphyrinogen III + 2 S-adenosyl-L-methionine = precorrin-2 + 2 S-adenosyl-L-homocysteine + H(+)</text>
        <dbReference type="Rhea" id="RHEA:32459"/>
        <dbReference type="ChEBI" id="CHEBI:15378"/>
        <dbReference type="ChEBI" id="CHEBI:57308"/>
        <dbReference type="ChEBI" id="CHEBI:57856"/>
        <dbReference type="ChEBI" id="CHEBI:58827"/>
        <dbReference type="ChEBI" id="CHEBI:59789"/>
        <dbReference type="EC" id="2.1.1.107"/>
    </reaction>
</comment>
<dbReference type="InterPro" id="IPR037115">
    <property type="entry name" value="Sirohaem_synt_dimer_dom_sf"/>
</dbReference>
<keyword evidence="6 15" id="KW-0949">S-adenosyl-L-methionine</keyword>
<dbReference type="Proteomes" id="UP000076625">
    <property type="component" value="Unassembled WGS sequence"/>
</dbReference>
<keyword evidence="8 15" id="KW-0520">NAD</keyword>
<dbReference type="AlphaFoldDB" id="A0A165FJU0"/>
<dbReference type="CDD" id="cd11642">
    <property type="entry name" value="SUMT"/>
    <property type="match status" value="1"/>
</dbReference>
<dbReference type="EC" id="1.3.1.76" evidence="15"/>
<dbReference type="UniPathway" id="UPA00148">
    <property type="reaction ID" value="UER00211"/>
</dbReference>
<comment type="pathway">
    <text evidence="15">Porphyrin-containing compound metabolism; siroheme biosynthesis; siroheme from sirohydrochlorin: step 1/1.</text>
</comment>
<dbReference type="NCBIfam" id="NF004790">
    <property type="entry name" value="PRK06136.1"/>
    <property type="match status" value="1"/>
</dbReference>
<reference evidence="21" key="1">
    <citation type="submission" date="2016-01" db="EMBL/GenBank/DDBJ databases">
        <title>Draft genome of Chromobacterium sp. F49.</title>
        <authorList>
            <person name="Hong K.W."/>
        </authorList>
    </citation>
    <scope>NUCLEOTIDE SEQUENCE [LARGE SCALE GENOMIC DNA]</scope>
    <source>
        <strain evidence="21">CN10</strain>
    </source>
</reference>
<dbReference type="Pfam" id="PF10414">
    <property type="entry name" value="CysG_dimeriser"/>
    <property type="match status" value="1"/>
</dbReference>
<dbReference type="Pfam" id="PF13241">
    <property type="entry name" value="NAD_binding_7"/>
    <property type="match status" value="1"/>
</dbReference>
<dbReference type="InterPro" id="IPR006366">
    <property type="entry name" value="CobA/CysG_C"/>
</dbReference>
<comment type="caution">
    <text evidence="20">The sequence shown here is derived from an EMBL/GenBank/DDBJ whole genome shotgun (WGS) entry which is preliminary data.</text>
</comment>
<feature type="active site" description="Proton acceptor" evidence="15 16">
    <location>
        <position position="247"/>
    </location>
</feature>
<evidence type="ECO:0000256" key="12">
    <source>
        <dbReference type="ARBA" id="ARBA00025705"/>
    </source>
</evidence>
<dbReference type="Pfam" id="PF00590">
    <property type="entry name" value="TP_methylase"/>
    <property type="match status" value="1"/>
</dbReference>
<evidence type="ECO:0000256" key="14">
    <source>
        <dbReference type="ARBA" id="ARBA00060548"/>
    </source>
</evidence>
<dbReference type="RefSeq" id="WP_066610826.1">
    <property type="nucleotide sequence ID" value="NZ_LQQU01000013.1"/>
</dbReference>
<evidence type="ECO:0000256" key="6">
    <source>
        <dbReference type="ARBA" id="ARBA00022691"/>
    </source>
</evidence>
<keyword evidence="5 15" id="KW-0808">Transferase</keyword>
<dbReference type="NCBIfam" id="TIGR01469">
    <property type="entry name" value="cobA_cysG_Cterm"/>
    <property type="match status" value="1"/>
</dbReference>
<keyword evidence="3 15" id="KW-0169">Cobalamin biosynthesis</keyword>
<comment type="caution">
    <text evidence="15">Lacks conserved residue(s) required for the propagation of feature annotation.</text>
</comment>
<evidence type="ECO:0000256" key="7">
    <source>
        <dbReference type="ARBA" id="ARBA00023002"/>
    </source>
</evidence>
<evidence type="ECO:0000256" key="5">
    <source>
        <dbReference type="ARBA" id="ARBA00022679"/>
    </source>
</evidence>
<sequence>MDYFPIFLKLQGRACVVVGGGEVALRKVRLLSQAGARVTVVAPALVAGLAELVHQGRIAHRAGTFVAADLDGVRLAIAATDDRAVNQAVFEAGEARGLPVNVVDDPELSSYITPAIVDRSPLVVAVSTGGGVPVLARLVRARLESLIPAGFGALAGFAARFRDQVKARFADVEARRNFWESVLEGPIADAVVAGNIASAEAQMAQRLAEPDAPSGAVYLVGAGPGNPDLLTFRALRLMQQADVVLYDSLVAPELLELVRRDAERVFVGKQRANHTLPQEDINALMVRLALEGKRVLRLKGGDPFTFGRGGEEIEELAANGIPFEVVPGITSASGAAAYAGIPLTHRDYAQSVTFVTGHKKDGSIDLDWPALTRPQQTVVVYMGLSTARELCAAFVAHGRAADTPAAIVEAATTSRQRTLTGTLATLPGLIDAAQIKSPAIIVVGEVVSLAERLAWYRGGNPDGVAASKVQDDGGEG</sequence>
<evidence type="ECO:0000259" key="19">
    <source>
        <dbReference type="Pfam" id="PF10414"/>
    </source>
</evidence>
<dbReference type="FunFam" id="3.30.160.110:FF:000001">
    <property type="entry name" value="Siroheme synthase"/>
    <property type="match status" value="1"/>
</dbReference>
<evidence type="ECO:0000256" key="13">
    <source>
        <dbReference type="ARBA" id="ARBA00047561"/>
    </source>
</evidence>
<feature type="binding site" evidence="15">
    <location>
        <position position="224"/>
    </location>
    <ligand>
        <name>S-adenosyl-L-methionine</name>
        <dbReference type="ChEBI" id="CHEBI:59789"/>
    </ligand>
</feature>
<dbReference type="FunFam" id="3.40.1010.10:FF:000001">
    <property type="entry name" value="Siroheme synthase"/>
    <property type="match status" value="1"/>
</dbReference>
<dbReference type="InterPro" id="IPR012409">
    <property type="entry name" value="Sirohaem_synth"/>
</dbReference>
<dbReference type="Gene3D" id="3.30.950.10">
    <property type="entry name" value="Methyltransferase, Cobalt-precorrin-4 Transmethylase, Domain 2"/>
    <property type="match status" value="1"/>
</dbReference>
<evidence type="ECO:0000256" key="3">
    <source>
        <dbReference type="ARBA" id="ARBA00022573"/>
    </source>
</evidence>
<evidence type="ECO:0000256" key="8">
    <source>
        <dbReference type="ARBA" id="ARBA00023027"/>
    </source>
</evidence>
<evidence type="ECO:0000259" key="18">
    <source>
        <dbReference type="Pfam" id="PF00590"/>
    </source>
</evidence>
<dbReference type="GO" id="GO:0043115">
    <property type="term" value="F:precorrin-2 dehydrogenase activity"/>
    <property type="evidence" value="ECO:0007669"/>
    <property type="project" value="UniProtKB-UniRule"/>
</dbReference>
<dbReference type="Gene3D" id="3.40.50.720">
    <property type="entry name" value="NAD(P)-binding Rossmann-like Domain"/>
    <property type="match status" value="1"/>
</dbReference>
<dbReference type="SUPFAM" id="SSF53790">
    <property type="entry name" value="Tetrapyrrole methylase"/>
    <property type="match status" value="1"/>
</dbReference>
<dbReference type="InterPro" id="IPR050161">
    <property type="entry name" value="Siro_Cobalamin_biosynth"/>
</dbReference>
<dbReference type="GO" id="GO:0032259">
    <property type="term" value="P:methylation"/>
    <property type="evidence" value="ECO:0007669"/>
    <property type="project" value="UniProtKB-KW"/>
</dbReference>
<evidence type="ECO:0000256" key="15">
    <source>
        <dbReference type="HAMAP-Rule" id="MF_01646"/>
    </source>
</evidence>
<comment type="similarity">
    <text evidence="15">In the N-terminal section; belongs to the precorrin-2 dehydrogenase / sirohydrochlorin ferrochelatase family.</text>
</comment>
<dbReference type="STRING" id="1452487.AVW16_08100"/>
<comment type="catalytic activity">
    <reaction evidence="13 15">
        <text>precorrin-2 + NAD(+) = sirohydrochlorin + NADH + 2 H(+)</text>
        <dbReference type="Rhea" id="RHEA:15613"/>
        <dbReference type="ChEBI" id="CHEBI:15378"/>
        <dbReference type="ChEBI" id="CHEBI:57540"/>
        <dbReference type="ChEBI" id="CHEBI:57945"/>
        <dbReference type="ChEBI" id="CHEBI:58351"/>
        <dbReference type="ChEBI" id="CHEBI:58827"/>
        <dbReference type="EC" id="1.3.1.76"/>
    </reaction>
</comment>
<dbReference type="Gene3D" id="1.10.8.210">
    <property type="entry name" value="Sirohaem synthase, dimerisation domain"/>
    <property type="match status" value="1"/>
</dbReference>
<organism evidence="20 21">
    <name type="scientific">Crenobacter luteus</name>
    <dbReference type="NCBI Taxonomy" id="1452487"/>
    <lineage>
        <taxon>Bacteria</taxon>
        <taxon>Pseudomonadati</taxon>
        <taxon>Pseudomonadota</taxon>
        <taxon>Betaproteobacteria</taxon>
        <taxon>Neisseriales</taxon>
        <taxon>Neisseriaceae</taxon>
        <taxon>Crenobacter</taxon>
    </lineage>
</organism>
<feature type="binding site" evidence="15">
    <location>
        <position position="411"/>
    </location>
    <ligand>
        <name>S-adenosyl-L-methionine</name>
        <dbReference type="ChEBI" id="CHEBI:59789"/>
    </ligand>
</feature>
<keyword evidence="7 15" id="KW-0560">Oxidoreductase</keyword>
<dbReference type="InterPro" id="IPR014777">
    <property type="entry name" value="4pyrrole_Mease_sub1"/>
</dbReference>
<comment type="similarity">
    <text evidence="2 17">Belongs to the precorrin methyltransferase family.</text>
</comment>
<dbReference type="InterPro" id="IPR003043">
    <property type="entry name" value="Uropor_MeTrfase_CS"/>
</dbReference>
<dbReference type="HAMAP" id="MF_01646">
    <property type="entry name" value="Siroheme_synth"/>
    <property type="match status" value="1"/>
</dbReference>
<dbReference type="EC" id="2.1.1.107" evidence="15"/>
<comment type="pathway">
    <text evidence="12 15">Porphyrin-containing compound metabolism; siroheme biosynthesis; precorrin-2 from uroporphyrinogen III: step 1/1.</text>
</comment>
<comment type="similarity">
    <text evidence="15">In the C-terminal section; belongs to the precorrin methyltransferase family.</text>
</comment>
<feature type="region of interest" description="Uroporphyrinogen-III C-methyltransferase" evidence="15">
    <location>
        <begin position="215"/>
        <end position="476"/>
    </location>
</feature>
<dbReference type="PANTHER" id="PTHR45790">
    <property type="entry name" value="SIROHEME SYNTHASE-RELATED"/>
    <property type="match status" value="1"/>
</dbReference>
<dbReference type="InterPro" id="IPR006367">
    <property type="entry name" value="Sirohaem_synthase_N"/>
</dbReference>
<dbReference type="EC" id="4.99.1.4" evidence="15"/>
<dbReference type="InterPro" id="IPR019478">
    <property type="entry name" value="Sirohaem_synthase_dimer_dom"/>
</dbReference>
<feature type="binding site" evidence="15">
    <location>
        <begin position="43"/>
        <end position="44"/>
    </location>
    <ligand>
        <name>NAD(+)</name>
        <dbReference type="ChEBI" id="CHEBI:57540"/>
    </ligand>
</feature>
<keyword evidence="10 15" id="KW-0627">Porphyrin biosynthesis</keyword>
<dbReference type="PIRSF" id="PIRSF036426">
    <property type="entry name" value="Sirohaem_synth"/>
    <property type="match status" value="1"/>
</dbReference>
<feature type="binding site" evidence="15">
    <location>
        <position position="382"/>
    </location>
    <ligand>
        <name>S-adenosyl-L-methionine</name>
        <dbReference type="ChEBI" id="CHEBI:59789"/>
    </ligand>
</feature>
<keyword evidence="9 15" id="KW-0456">Lyase</keyword>
<comment type="catalytic activity">
    <reaction evidence="15">
        <text>siroheme + 2 H(+) = sirohydrochlorin + Fe(2+)</text>
        <dbReference type="Rhea" id="RHEA:24360"/>
        <dbReference type="ChEBI" id="CHEBI:15378"/>
        <dbReference type="ChEBI" id="CHEBI:29033"/>
        <dbReference type="ChEBI" id="CHEBI:58351"/>
        <dbReference type="ChEBI" id="CHEBI:60052"/>
        <dbReference type="EC" id="4.99.1.4"/>
    </reaction>
</comment>
<feature type="binding site" evidence="15">
    <location>
        <begin position="300"/>
        <end position="302"/>
    </location>
    <ligand>
        <name>S-adenosyl-L-methionine</name>
        <dbReference type="ChEBI" id="CHEBI:59789"/>
    </ligand>
</feature>
<comment type="pathway">
    <text evidence="1 15">Porphyrin-containing compound metabolism; siroheme biosynthesis; sirohydrochlorin from precorrin-2: step 1/1.</text>
</comment>
<gene>
    <name evidence="15" type="primary">cysG</name>
    <name evidence="20" type="ORF">AVW16_08100</name>
</gene>
<dbReference type="PROSITE" id="PS00840">
    <property type="entry name" value="SUMT_2"/>
    <property type="match status" value="1"/>
</dbReference>
<evidence type="ECO:0000256" key="4">
    <source>
        <dbReference type="ARBA" id="ARBA00022603"/>
    </source>
</evidence>
<feature type="domain" description="Sirohaem synthase dimerisation" evidence="19">
    <location>
        <begin position="151"/>
        <end position="207"/>
    </location>
</feature>
<protein>
    <recommendedName>
        <fullName evidence="15">Siroheme synthase</fullName>
    </recommendedName>
    <domain>
        <recommendedName>
            <fullName evidence="15">Uroporphyrinogen-III C-methyltransferase</fullName>
            <shortName evidence="15">Urogen III methylase</shortName>
            <ecNumber evidence="15">2.1.1.107</ecNumber>
        </recommendedName>
        <alternativeName>
            <fullName evidence="15">SUMT</fullName>
        </alternativeName>
        <alternativeName>
            <fullName evidence="15">Uroporphyrinogen III methylase</fullName>
            <shortName evidence="15">UROM</shortName>
        </alternativeName>
    </domain>
    <domain>
        <recommendedName>
            <fullName evidence="15">Precorrin-2 dehydrogenase</fullName>
            <ecNumber evidence="15">1.3.1.76</ecNumber>
        </recommendedName>
    </domain>
    <domain>
        <recommendedName>
            <fullName evidence="15">Sirohydrochlorin ferrochelatase</fullName>
            <ecNumber evidence="15">4.99.1.4</ecNumber>
        </recommendedName>
    </domain>
</protein>
<evidence type="ECO:0000313" key="21">
    <source>
        <dbReference type="Proteomes" id="UP000076625"/>
    </source>
</evidence>
<dbReference type="UniPathway" id="UPA00262">
    <property type="reaction ID" value="UER00211"/>
</dbReference>
<keyword evidence="4 15" id="KW-0489">Methyltransferase</keyword>
<evidence type="ECO:0000256" key="9">
    <source>
        <dbReference type="ARBA" id="ARBA00023239"/>
    </source>
</evidence>
<dbReference type="NCBIfam" id="TIGR01470">
    <property type="entry name" value="cysG_Nterm"/>
    <property type="match status" value="1"/>
</dbReference>
<keyword evidence="21" id="KW-1185">Reference proteome</keyword>
<dbReference type="FunFam" id="3.30.950.10:FF:000001">
    <property type="entry name" value="Siroheme synthase"/>
    <property type="match status" value="1"/>
</dbReference>
<feature type="domain" description="Tetrapyrrole methylase" evidence="18">
    <location>
        <begin position="217"/>
        <end position="426"/>
    </location>
</feature>
<evidence type="ECO:0000256" key="16">
    <source>
        <dbReference type="PIRSR" id="PIRSR036426-1"/>
    </source>
</evidence>
<feature type="region of interest" description="Precorrin-2 dehydrogenase / sirohydrochlorin ferrochelatase" evidence="15">
    <location>
        <begin position="1"/>
        <end position="203"/>
    </location>
</feature>
<comment type="pathway">
    <text evidence="15">Cofactor biosynthesis; adenosylcobalamin biosynthesis; sirohydrochlorin from precorrin-2: step 1/1.</text>
</comment>
<evidence type="ECO:0000256" key="10">
    <source>
        <dbReference type="ARBA" id="ARBA00023244"/>
    </source>
</evidence>
<dbReference type="SUPFAM" id="SSF51735">
    <property type="entry name" value="NAD(P)-binding Rossmann-fold domains"/>
    <property type="match status" value="1"/>
</dbReference>
<evidence type="ECO:0000256" key="2">
    <source>
        <dbReference type="ARBA" id="ARBA00005879"/>
    </source>
</evidence>
<evidence type="ECO:0000313" key="20">
    <source>
        <dbReference type="EMBL" id="KZE33492.1"/>
    </source>
</evidence>
<dbReference type="OrthoDB" id="9815856at2"/>
<evidence type="ECO:0000256" key="11">
    <source>
        <dbReference type="ARBA" id="ARBA00023268"/>
    </source>
</evidence>
<dbReference type="GO" id="GO:0051266">
    <property type="term" value="F:sirohydrochlorin ferrochelatase activity"/>
    <property type="evidence" value="ECO:0007669"/>
    <property type="project" value="UniProtKB-EC"/>
</dbReference>
<dbReference type="Gene3D" id="3.40.1010.10">
    <property type="entry name" value="Cobalt-precorrin-4 Transmethylase, Domain 1"/>
    <property type="match status" value="1"/>
</dbReference>
<comment type="pathway">
    <text evidence="14 15">Cofactor biosynthesis; adenosylcobalamin biosynthesis; precorrin-2 from uroporphyrinogen III: step 1/1.</text>
</comment>
<dbReference type="SUPFAM" id="SSF75615">
    <property type="entry name" value="Siroheme synthase middle domains-like"/>
    <property type="match status" value="1"/>
</dbReference>
<dbReference type="GO" id="GO:0019354">
    <property type="term" value="P:siroheme biosynthetic process"/>
    <property type="evidence" value="ECO:0007669"/>
    <property type="project" value="UniProtKB-UniRule"/>
</dbReference>
<dbReference type="EMBL" id="LQQU01000013">
    <property type="protein sequence ID" value="KZE33492.1"/>
    <property type="molecule type" value="Genomic_DNA"/>
</dbReference>
<dbReference type="InterPro" id="IPR014776">
    <property type="entry name" value="4pyrrole_Mease_sub2"/>
</dbReference>
<proteinExistence type="inferred from homology"/>
<feature type="binding site" evidence="15">
    <location>
        <begin position="22"/>
        <end position="23"/>
    </location>
    <ligand>
        <name>NAD(+)</name>
        <dbReference type="ChEBI" id="CHEBI:57540"/>
    </ligand>
</feature>
<keyword evidence="11 15" id="KW-0511">Multifunctional enzyme</keyword>
<dbReference type="GO" id="GO:0004851">
    <property type="term" value="F:uroporphyrin-III C-methyltransferase activity"/>
    <property type="evidence" value="ECO:0007669"/>
    <property type="project" value="UniProtKB-UniRule"/>
</dbReference>
<evidence type="ECO:0000256" key="1">
    <source>
        <dbReference type="ARBA" id="ARBA00005010"/>
    </source>
</evidence>
<comment type="function">
    <text evidence="15">Multifunctional enzyme that catalyzes the SAM-dependent methylations of uroporphyrinogen III at position C-2 and C-7 to form precorrin-2 via precorrin-1. Then it catalyzes the NAD-dependent ring dehydrogenation of precorrin-2 to yield sirohydrochlorin. Finally, it catalyzes the ferrochelation of sirohydrochlorin to yield siroheme.</text>
</comment>
<dbReference type="InterPro" id="IPR036291">
    <property type="entry name" value="NAD(P)-bd_dom_sf"/>
</dbReference>
<dbReference type="GO" id="GO:0051287">
    <property type="term" value="F:NAD binding"/>
    <property type="evidence" value="ECO:0007669"/>
    <property type="project" value="InterPro"/>
</dbReference>
<accession>A0A165FJU0</accession>
<dbReference type="InterPro" id="IPR000878">
    <property type="entry name" value="4pyrrol_Mease"/>
</dbReference>
<dbReference type="NCBIfam" id="NF007922">
    <property type="entry name" value="PRK10637.1"/>
    <property type="match status" value="1"/>
</dbReference>
<dbReference type="Gene3D" id="3.30.160.110">
    <property type="entry name" value="Siroheme synthase, domain 2"/>
    <property type="match status" value="1"/>
</dbReference>
<feature type="active site" description="Proton donor" evidence="15 16">
    <location>
        <position position="269"/>
    </location>
</feature>
<name>A0A165FJU0_9NEIS</name>
<dbReference type="InterPro" id="IPR035996">
    <property type="entry name" value="4pyrrol_Methylase_sf"/>
</dbReference>